<comment type="caution">
    <text evidence="2">The sequence shown here is derived from an EMBL/GenBank/DDBJ whole genome shotgun (WGS) entry which is preliminary data.</text>
</comment>
<evidence type="ECO:0000313" key="3">
    <source>
        <dbReference type="Proteomes" id="UP000754563"/>
    </source>
</evidence>
<organism evidence="2 3">
    <name type="scientific">Candidatus Dojkabacteria bacterium</name>
    <dbReference type="NCBI Taxonomy" id="2099670"/>
    <lineage>
        <taxon>Bacteria</taxon>
        <taxon>Candidatus Dojkabacteria</taxon>
    </lineage>
</organism>
<name>A0A955L907_9BACT</name>
<evidence type="ECO:0000313" key="2">
    <source>
        <dbReference type="EMBL" id="MCA9386254.1"/>
    </source>
</evidence>
<sequence length="85" mass="9483">MLYKFNITRRGEVDFSNLIEERKKKIGTPIMGGLIVVITVIAINLIFNRDPDFTLSGSIKVPLLIFSISAILGAFDDVLNIYGRP</sequence>
<protein>
    <recommendedName>
        <fullName evidence="4">Phospho-N-acetylmuramoyl-pentapeptide-transferase</fullName>
    </recommendedName>
</protein>
<feature type="transmembrane region" description="Helical" evidence="1">
    <location>
        <begin position="26"/>
        <end position="47"/>
    </location>
</feature>
<keyword evidence="1" id="KW-0472">Membrane</keyword>
<dbReference type="EMBL" id="JAGQLH010000108">
    <property type="protein sequence ID" value="MCA9386254.1"/>
    <property type="molecule type" value="Genomic_DNA"/>
</dbReference>
<dbReference type="AlphaFoldDB" id="A0A955L907"/>
<proteinExistence type="predicted"/>
<gene>
    <name evidence="2" type="ORF">KC717_06440</name>
</gene>
<reference evidence="2" key="2">
    <citation type="journal article" date="2021" name="Microbiome">
        <title>Successional dynamics and alternative stable states in a saline activated sludge microbial community over 9 years.</title>
        <authorList>
            <person name="Wang Y."/>
            <person name="Ye J."/>
            <person name="Ju F."/>
            <person name="Liu L."/>
            <person name="Boyd J.A."/>
            <person name="Deng Y."/>
            <person name="Parks D.H."/>
            <person name="Jiang X."/>
            <person name="Yin X."/>
            <person name="Woodcroft B.J."/>
            <person name="Tyson G.W."/>
            <person name="Hugenholtz P."/>
            <person name="Polz M.F."/>
            <person name="Zhang T."/>
        </authorList>
    </citation>
    <scope>NUCLEOTIDE SEQUENCE</scope>
    <source>
        <strain evidence="2">HKST-UBA11</strain>
    </source>
</reference>
<feature type="transmembrane region" description="Helical" evidence="1">
    <location>
        <begin position="59"/>
        <end position="79"/>
    </location>
</feature>
<accession>A0A955L907</accession>
<feature type="non-terminal residue" evidence="2">
    <location>
        <position position="85"/>
    </location>
</feature>
<evidence type="ECO:0000256" key="1">
    <source>
        <dbReference type="SAM" id="Phobius"/>
    </source>
</evidence>
<keyword evidence="1" id="KW-0812">Transmembrane</keyword>
<dbReference type="Proteomes" id="UP000754563">
    <property type="component" value="Unassembled WGS sequence"/>
</dbReference>
<keyword evidence="1" id="KW-1133">Transmembrane helix</keyword>
<evidence type="ECO:0008006" key="4">
    <source>
        <dbReference type="Google" id="ProtNLM"/>
    </source>
</evidence>
<reference evidence="2" key="1">
    <citation type="submission" date="2020-04" db="EMBL/GenBank/DDBJ databases">
        <authorList>
            <person name="Zhang T."/>
        </authorList>
    </citation>
    <scope>NUCLEOTIDE SEQUENCE</scope>
    <source>
        <strain evidence="2">HKST-UBA11</strain>
    </source>
</reference>